<dbReference type="FunFam" id="3.40.50.720:FF:000084">
    <property type="entry name" value="Short-chain dehydrogenase reductase"/>
    <property type="match status" value="1"/>
</dbReference>
<sequence length="252" mass="27107">MVNFSLKGKIAVITGASRGIGRAMAMAFAEHGAHCILVSRKSDLLERVVGEIRQKGFNAEAIACHMGYEDQIDQLFKTIQERHGRVDILVNNAATNPHFGNMLDADAGMWDKIIDVNLKGPFFMIKKAAPMMMKTGGGAILNIASINARRPGLMQGVYSVSKAALVSMTEVFAKELAPFKIRVNALLPGLTDTDFASALIKNKEIHDFVVKQIPMGRHAEPSEMAGAALYLVSDAASYTTGISLACDGGILI</sequence>
<evidence type="ECO:0000256" key="1">
    <source>
        <dbReference type="ARBA" id="ARBA00006484"/>
    </source>
</evidence>
<dbReference type="SUPFAM" id="SSF51735">
    <property type="entry name" value="NAD(P)-binding Rossmann-fold domains"/>
    <property type="match status" value="1"/>
</dbReference>
<dbReference type="HOGENOM" id="CLU_010194_1_1_7"/>
<dbReference type="PRINTS" id="PR00081">
    <property type="entry name" value="GDHRDH"/>
</dbReference>
<dbReference type="GO" id="GO:0004316">
    <property type="term" value="F:3-oxoacyl-[acyl-carrier-protein] reductase (NADPH) activity"/>
    <property type="evidence" value="ECO:0007669"/>
    <property type="project" value="UniProtKB-EC"/>
</dbReference>
<keyword evidence="2" id="KW-0560">Oxidoreductase</keyword>
<protein>
    <submittedName>
        <fullName evidence="2">FabG7</fullName>
        <ecNumber evidence="2">1.1.1.100</ecNumber>
    </submittedName>
</protein>
<dbReference type="PANTHER" id="PTHR43943">
    <property type="entry name" value="DEHYDROGENASE/REDUCTASE (SDR FAMILY) MEMBER 4"/>
    <property type="match status" value="1"/>
</dbReference>
<comment type="similarity">
    <text evidence="1">Belongs to the short-chain dehydrogenases/reductases (SDR) family.</text>
</comment>
<dbReference type="NCBIfam" id="NF005446">
    <property type="entry name" value="PRK07035.1"/>
    <property type="match status" value="1"/>
</dbReference>
<reference evidence="2 3" key="1">
    <citation type="journal article" date="2009" name="Environ. Microbiol.">
        <title>Genome sequence of Desulfobacterium autotrophicum HRM2, a marine sulfate reducer oxidizing organic carbon completely to carbon dioxide.</title>
        <authorList>
            <person name="Strittmatter A.W."/>
            <person name="Liesegang H."/>
            <person name="Rabus R."/>
            <person name="Decker I."/>
            <person name="Amann J."/>
            <person name="Andres S."/>
            <person name="Henne A."/>
            <person name="Fricke W.F."/>
            <person name="Martinez-Arias R."/>
            <person name="Bartels D."/>
            <person name="Goesmann A."/>
            <person name="Krause L."/>
            <person name="Puehler A."/>
            <person name="Klenk H.P."/>
            <person name="Richter M."/>
            <person name="Schuler M."/>
            <person name="Gloeckner F.O."/>
            <person name="Meyerdierks A."/>
            <person name="Gottschalk G."/>
            <person name="Amann R."/>
        </authorList>
    </citation>
    <scope>NUCLEOTIDE SEQUENCE [LARGE SCALE GENOMIC DNA]</scope>
    <source>
        <strain evidence="3">ATCC 43914 / DSM 3382 / HRM2</strain>
    </source>
</reference>
<organism evidence="2 3">
    <name type="scientific">Desulforapulum autotrophicum (strain ATCC 43914 / DSM 3382 / VKM B-1955 / HRM2)</name>
    <name type="common">Desulfobacterium autotrophicum</name>
    <dbReference type="NCBI Taxonomy" id="177437"/>
    <lineage>
        <taxon>Bacteria</taxon>
        <taxon>Pseudomonadati</taxon>
        <taxon>Thermodesulfobacteriota</taxon>
        <taxon>Desulfobacteria</taxon>
        <taxon>Desulfobacterales</taxon>
        <taxon>Desulfobacteraceae</taxon>
        <taxon>Desulforapulum</taxon>
    </lineage>
</organism>
<dbReference type="Gene3D" id="3.40.50.720">
    <property type="entry name" value="NAD(P)-binding Rossmann-like Domain"/>
    <property type="match status" value="1"/>
</dbReference>
<accession>C0QJZ0</accession>
<dbReference type="RefSeq" id="WP_015904778.1">
    <property type="nucleotide sequence ID" value="NC_012108.1"/>
</dbReference>
<dbReference type="EC" id="1.1.1.100" evidence="2"/>
<dbReference type="AlphaFoldDB" id="C0QJZ0"/>
<dbReference type="PRINTS" id="PR00080">
    <property type="entry name" value="SDRFAMILY"/>
</dbReference>
<dbReference type="OrthoDB" id="5354363at2"/>
<dbReference type="InterPro" id="IPR036291">
    <property type="entry name" value="NAD(P)-bd_dom_sf"/>
</dbReference>
<dbReference type="EMBL" id="CP001087">
    <property type="protein sequence ID" value="ACN16016.1"/>
    <property type="molecule type" value="Genomic_DNA"/>
</dbReference>
<evidence type="ECO:0000313" key="2">
    <source>
        <dbReference type="EMBL" id="ACN16016.1"/>
    </source>
</evidence>
<dbReference type="STRING" id="177437.HRM2_29280"/>
<gene>
    <name evidence="2" type="primary">fabG7</name>
    <name evidence="2" type="ordered locus">HRM2_29280</name>
</gene>
<dbReference type="InterPro" id="IPR002347">
    <property type="entry name" value="SDR_fam"/>
</dbReference>
<proteinExistence type="inferred from homology"/>
<dbReference type="CDD" id="cd05233">
    <property type="entry name" value="SDR_c"/>
    <property type="match status" value="1"/>
</dbReference>
<dbReference type="eggNOG" id="COG1028">
    <property type="taxonomic scope" value="Bacteria"/>
</dbReference>
<dbReference type="PROSITE" id="PS00061">
    <property type="entry name" value="ADH_SHORT"/>
    <property type="match status" value="1"/>
</dbReference>
<keyword evidence="3" id="KW-1185">Reference proteome</keyword>
<name>C0QJZ0_DESAH</name>
<evidence type="ECO:0000313" key="3">
    <source>
        <dbReference type="Proteomes" id="UP000000442"/>
    </source>
</evidence>
<dbReference type="PANTHER" id="PTHR43943:SF2">
    <property type="entry name" value="DEHYDROGENASE_REDUCTASE 4"/>
    <property type="match status" value="1"/>
</dbReference>
<dbReference type="Proteomes" id="UP000000442">
    <property type="component" value="Chromosome"/>
</dbReference>
<dbReference type="InterPro" id="IPR020904">
    <property type="entry name" value="Sc_DH/Rdtase_CS"/>
</dbReference>
<dbReference type="NCBIfam" id="NF005559">
    <property type="entry name" value="PRK07231.1"/>
    <property type="match status" value="1"/>
</dbReference>
<dbReference type="Pfam" id="PF13561">
    <property type="entry name" value="adh_short_C2"/>
    <property type="match status" value="1"/>
</dbReference>
<dbReference type="KEGG" id="dat:HRM2_29280"/>